<evidence type="ECO:0000256" key="3">
    <source>
        <dbReference type="ARBA" id="ARBA00023121"/>
    </source>
</evidence>
<dbReference type="Pfam" id="PF05719">
    <property type="entry name" value="GPP34"/>
    <property type="match status" value="1"/>
</dbReference>
<dbReference type="Proteomes" id="UP001221150">
    <property type="component" value="Unassembled WGS sequence"/>
</dbReference>
<dbReference type="RefSeq" id="WP_276111361.1">
    <property type="nucleotide sequence ID" value="NZ_JARJBB010000015.1"/>
</dbReference>
<evidence type="ECO:0000256" key="4">
    <source>
        <dbReference type="ARBA" id="ARBA00023136"/>
    </source>
</evidence>
<keyword evidence="6" id="KW-1185">Reference proteome</keyword>
<keyword evidence="3" id="KW-0446">Lipid-binding</keyword>
<keyword evidence="2" id="KW-0333">Golgi apparatus</keyword>
<dbReference type="InterPro" id="IPR038261">
    <property type="entry name" value="GPP34-like_sf"/>
</dbReference>
<proteinExistence type="predicted"/>
<protein>
    <submittedName>
        <fullName evidence="5">GPP34 family phosphoprotein</fullName>
    </submittedName>
</protein>
<evidence type="ECO:0000313" key="5">
    <source>
        <dbReference type="EMBL" id="MDF3301787.1"/>
    </source>
</evidence>
<organism evidence="5 6">
    <name type="scientific">Streptomyces tropicalis</name>
    <dbReference type="NCBI Taxonomy" id="3034234"/>
    <lineage>
        <taxon>Bacteria</taxon>
        <taxon>Bacillati</taxon>
        <taxon>Actinomycetota</taxon>
        <taxon>Actinomycetes</taxon>
        <taxon>Kitasatosporales</taxon>
        <taxon>Streptomycetaceae</taxon>
        <taxon>Streptomyces</taxon>
    </lineage>
</organism>
<reference evidence="5 6" key="1">
    <citation type="submission" date="2023-03" db="EMBL/GenBank/DDBJ databases">
        <title>Draft genome sequence of Streptomyces sp. K1PA1 isolated from peat swamp forest in Thailand.</title>
        <authorList>
            <person name="Klaysubun C."/>
            <person name="Duangmal K."/>
        </authorList>
    </citation>
    <scope>NUCLEOTIDE SEQUENCE [LARGE SCALE GENOMIC DNA]</scope>
    <source>
        <strain evidence="5 6">K1PA1</strain>
    </source>
</reference>
<dbReference type="EMBL" id="JARJBB010000015">
    <property type="protein sequence ID" value="MDF3301787.1"/>
    <property type="molecule type" value="Genomic_DNA"/>
</dbReference>
<evidence type="ECO:0000256" key="2">
    <source>
        <dbReference type="ARBA" id="ARBA00023034"/>
    </source>
</evidence>
<comment type="caution">
    <text evidence="5">The sequence shown here is derived from an EMBL/GenBank/DDBJ whole genome shotgun (WGS) entry which is preliminary data.</text>
</comment>
<sequence length="199" mass="21556">MSTARDLMIVTLDAGEEQPVQQGELSLALAGAETVDLLAAEALGLEGDRVVPRLTPRPDDRLLDEAAASLVRGTPYETLEDWLWRRGRGLSTAYLAALEEEGLITWRRSHWMPFRGVRAVLADTDARRRSAARWAAGEPVLATLAGAVGVRAPDAVPDPADDTVLTVLAAVHDALMELEAVRQRRAIEDAAFANVWRGA</sequence>
<dbReference type="Gene3D" id="1.10.3630.10">
    <property type="entry name" value="yeast vps74-n-term truncation variant domain like"/>
    <property type="match status" value="1"/>
</dbReference>
<name>A0ABT6AAV2_9ACTN</name>
<dbReference type="InterPro" id="IPR008628">
    <property type="entry name" value="GPP34-like"/>
</dbReference>
<accession>A0ABT6AAV2</accession>
<evidence type="ECO:0000256" key="1">
    <source>
        <dbReference type="ARBA" id="ARBA00004255"/>
    </source>
</evidence>
<comment type="subcellular location">
    <subcellularLocation>
        <location evidence="1">Golgi apparatus membrane</location>
        <topology evidence="1">Peripheral membrane protein</topology>
        <orientation evidence="1">Cytoplasmic side</orientation>
    </subcellularLocation>
</comment>
<gene>
    <name evidence="5" type="ORF">P3H78_24805</name>
</gene>
<evidence type="ECO:0000313" key="6">
    <source>
        <dbReference type="Proteomes" id="UP001221150"/>
    </source>
</evidence>
<keyword evidence="4" id="KW-0472">Membrane</keyword>